<evidence type="ECO:0000313" key="1">
    <source>
        <dbReference type="EMBL" id="CCA20292.1"/>
    </source>
</evidence>
<dbReference type="EMBL" id="FR824135">
    <property type="protein sequence ID" value="CCA20292.1"/>
    <property type="molecule type" value="Genomic_DNA"/>
</dbReference>
<gene>
    <name evidence="1" type="primary">AlNc14C90G5663</name>
    <name evidence="1" type="ORF">ALNC14_064350</name>
</gene>
<sequence length="395" mass="45867">MAFETLCRVNAGTCNVPEHQESAKPSLSVLLSSLVSRSGSPNGPSSRERISGFSAHLKLRKVESQPLFQNFDEEAFLMKQPAVMMRFVDTLRYHRPTEEERSYLAVPSSKERLCMHELPDILICCGARKGFRFSSKEISGFQYDTQNLKTLFSRLNTAFLAMPSKLSRYKFGSATRIQDFPKLLRLMALDSDEILGRIQSEQERIQFQAFHFQWLAQQYLLHFDHLRNGIQAIRHRFQSSEWHCIAERSSHDLVDPVEVELEAKTQHPFPFYLHVLIQKYHREKRKKETPWTPSSPWQPVDSIVAFADFIIEFLWPTSGRPLALSFEESECVQFLLQILKVGLHSTESFCHCKAAPQDHRGHTTRKAFQKLVYEFLITVYELRHIPRGNPHAHTY</sequence>
<name>F0WGD1_9STRA</name>
<accession>F0WGD1</accession>
<protein>
    <submittedName>
        <fullName evidence="1">Uncharacterized protein AlNc14C90G5663</fullName>
    </submittedName>
</protein>
<reference evidence="1" key="2">
    <citation type="submission" date="2011-02" db="EMBL/GenBank/DDBJ databases">
        <authorList>
            <person name="MacLean D."/>
        </authorList>
    </citation>
    <scope>NUCLEOTIDE SEQUENCE</scope>
</reference>
<organism evidence="1">
    <name type="scientific">Albugo laibachii Nc14</name>
    <dbReference type="NCBI Taxonomy" id="890382"/>
    <lineage>
        <taxon>Eukaryota</taxon>
        <taxon>Sar</taxon>
        <taxon>Stramenopiles</taxon>
        <taxon>Oomycota</taxon>
        <taxon>Peronosporomycetes</taxon>
        <taxon>Albuginales</taxon>
        <taxon>Albuginaceae</taxon>
        <taxon>Albugo</taxon>
    </lineage>
</organism>
<proteinExistence type="predicted"/>
<dbReference type="AlphaFoldDB" id="F0WGD1"/>
<dbReference type="HOGENOM" id="CLU_057243_0_0_1"/>
<reference evidence="1" key="1">
    <citation type="journal article" date="2011" name="PLoS Biol.">
        <title>Gene gain and loss during evolution of obligate parasitism in the white rust pathogen of Arabidopsis thaliana.</title>
        <authorList>
            <person name="Kemen E."/>
            <person name="Gardiner A."/>
            <person name="Schultz-Larsen T."/>
            <person name="Kemen A.C."/>
            <person name="Balmuth A.L."/>
            <person name="Robert-Seilaniantz A."/>
            <person name="Bailey K."/>
            <person name="Holub E."/>
            <person name="Studholme D.J."/>
            <person name="Maclean D."/>
            <person name="Jones J.D."/>
        </authorList>
    </citation>
    <scope>NUCLEOTIDE SEQUENCE</scope>
</reference>